<gene>
    <name evidence="1" type="ORF">EZS27_023705</name>
</gene>
<reference evidence="1" key="1">
    <citation type="submission" date="2019-03" db="EMBL/GenBank/DDBJ databases">
        <title>Single cell metagenomics reveals metabolic interactions within the superorganism composed of flagellate Streblomastix strix and complex community of Bacteroidetes bacteria on its surface.</title>
        <authorList>
            <person name="Treitli S.C."/>
            <person name="Kolisko M."/>
            <person name="Husnik F."/>
            <person name="Keeling P."/>
            <person name="Hampl V."/>
        </authorList>
    </citation>
    <scope>NUCLEOTIDE SEQUENCE</scope>
    <source>
        <strain evidence="1">STM</strain>
    </source>
</reference>
<evidence type="ECO:0008006" key="2">
    <source>
        <dbReference type="Google" id="ProtNLM"/>
    </source>
</evidence>
<comment type="caution">
    <text evidence="1">The sequence shown here is derived from an EMBL/GenBank/DDBJ whole genome shotgun (WGS) entry which is preliminary data.</text>
</comment>
<name>A0A5J4R212_9ZZZZ</name>
<accession>A0A5J4R212</accession>
<evidence type="ECO:0000313" key="1">
    <source>
        <dbReference type="EMBL" id="KAA6327300.1"/>
    </source>
</evidence>
<dbReference type="InterPro" id="IPR025345">
    <property type="entry name" value="DUF4249"/>
</dbReference>
<dbReference type="AlphaFoldDB" id="A0A5J4R212"/>
<dbReference type="EMBL" id="SNRY01002015">
    <property type="protein sequence ID" value="KAA6327300.1"/>
    <property type="molecule type" value="Genomic_DNA"/>
</dbReference>
<sequence>MFKNLFFIIWIFFSVSFLLSCEEPYDIDTDDAPPVIVIYGSFTNEWMYHSIKVSVSSPYFDPQPNRGISGAEVWIKSSAGDVYGFIENDTVPGLYQTIDKVAGIPNLAYTLNVEVDFDNDNAKEIYTATSYMLTPTEIDSVKIQSLSMMGRKGYAMYLYAQDVSTEDYYLSRYKVNDTLVSDNLSQTSLMSDRTFNGQYMNAMLLHMFRDVDDRNEDKDADRDENRRAYLGLGDVVTLSFGRIEKGYYNFINQCRDEMEGESPFFGSPASNIITNISNGGRGYFACYPLTSIETTVKSKNEK</sequence>
<organism evidence="1">
    <name type="scientific">termite gut metagenome</name>
    <dbReference type="NCBI Taxonomy" id="433724"/>
    <lineage>
        <taxon>unclassified sequences</taxon>
        <taxon>metagenomes</taxon>
        <taxon>organismal metagenomes</taxon>
    </lineage>
</organism>
<protein>
    <recommendedName>
        <fullName evidence="2">DUF4249 domain-containing protein</fullName>
    </recommendedName>
</protein>
<proteinExistence type="predicted"/>
<dbReference type="Pfam" id="PF14054">
    <property type="entry name" value="DUF4249"/>
    <property type="match status" value="1"/>
</dbReference>
<dbReference type="PROSITE" id="PS51257">
    <property type="entry name" value="PROKAR_LIPOPROTEIN"/>
    <property type="match status" value="1"/>
</dbReference>